<keyword evidence="11" id="KW-1185">Reference proteome</keyword>
<dbReference type="HOGENOM" id="CLU_036879_0_0_14"/>
<keyword evidence="5 7" id="KW-1133">Transmembrane helix</keyword>
<dbReference type="Pfam" id="PF00528">
    <property type="entry name" value="BPD_transp_1"/>
    <property type="match status" value="1"/>
</dbReference>
<dbReference type="GO" id="GO:0055085">
    <property type="term" value="P:transmembrane transport"/>
    <property type="evidence" value="ECO:0007669"/>
    <property type="project" value="InterPro"/>
</dbReference>
<keyword evidence="2 7" id="KW-0813">Transport</keyword>
<feature type="transmembrane region" description="Helical" evidence="7">
    <location>
        <begin position="199"/>
        <end position="220"/>
    </location>
</feature>
<dbReference type="STRING" id="272635.gene:17577010"/>
<feature type="transmembrane region" description="Helical" evidence="7">
    <location>
        <begin position="288"/>
        <end position="309"/>
    </location>
</feature>
<dbReference type="GO" id="GO:0005886">
    <property type="term" value="C:plasma membrane"/>
    <property type="evidence" value="ECO:0007669"/>
    <property type="project" value="UniProtKB-SubCell"/>
</dbReference>
<evidence type="ECO:0000256" key="5">
    <source>
        <dbReference type="ARBA" id="ARBA00022989"/>
    </source>
</evidence>
<dbReference type="SUPFAM" id="SSF161098">
    <property type="entry name" value="MetI-like"/>
    <property type="match status" value="1"/>
</dbReference>
<dbReference type="InterPro" id="IPR000515">
    <property type="entry name" value="MetI-like"/>
</dbReference>
<proteinExistence type="inferred from homology"/>
<evidence type="ECO:0000256" key="3">
    <source>
        <dbReference type="ARBA" id="ARBA00022475"/>
    </source>
</evidence>
<evidence type="ECO:0000256" key="4">
    <source>
        <dbReference type="ARBA" id="ARBA00022692"/>
    </source>
</evidence>
<feature type="domain" description="ABC transmembrane type-1" evidence="9">
    <location>
        <begin position="156"/>
        <end position="352"/>
    </location>
</feature>
<dbReference type="Gene3D" id="1.10.3720.10">
    <property type="entry name" value="MetI-like"/>
    <property type="match status" value="1"/>
</dbReference>
<keyword evidence="6 7" id="KW-0472">Membrane</keyword>
<feature type="transmembrane region" description="Helical" evidence="7">
    <location>
        <begin position="124"/>
        <end position="144"/>
    </location>
</feature>
<dbReference type="Proteomes" id="UP000000528">
    <property type="component" value="Chromosome"/>
</dbReference>
<evidence type="ECO:0000256" key="8">
    <source>
        <dbReference type="SAM" id="MobiDB-lite"/>
    </source>
</evidence>
<evidence type="ECO:0000256" key="7">
    <source>
        <dbReference type="RuleBase" id="RU363032"/>
    </source>
</evidence>
<dbReference type="PIR" id="B99563">
    <property type="entry name" value="B99563"/>
</dbReference>
<dbReference type="KEGG" id="mpu:MYPU_4100"/>
<dbReference type="PROSITE" id="PS50928">
    <property type="entry name" value="ABC_TM1"/>
    <property type="match status" value="1"/>
</dbReference>
<evidence type="ECO:0000259" key="9">
    <source>
        <dbReference type="PROSITE" id="PS50928"/>
    </source>
</evidence>
<evidence type="ECO:0000313" key="11">
    <source>
        <dbReference type="Proteomes" id="UP000000528"/>
    </source>
</evidence>
<evidence type="ECO:0000256" key="6">
    <source>
        <dbReference type="ARBA" id="ARBA00023136"/>
    </source>
</evidence>
<dbReference type="EMBL" id="AL445564">
    <property type="protein sequence ID" value="CAC13583.1"/>
    <property type="molecule type" value="Genomic_DNA"/>
</dbReference>
<reference evidence="10 11" key="1">
    <citation type="journal article" date="2001" name="Nucleic Acids Res.">
        <title>The complete genome sequence of the murine respiratory pathogen Mycoplasma pulmonis.</title>
        <authorList>
            <person name="Chambaud I."/>
            <person name="Heilig R."/>
            <person name="Ferris S."/>
            <person name="Barbe V."/>
            <person name="Samson D."/>
            <person name="Galisson F."/>
            <person name="Moszer I."/>
            <person name="Dybvig K."/>
            <person name="Wroblewski H."/>
            <person name="Viari A."/>
            <person name="Rocha E.P.C."/>
            <person name="Blanchard A."/>
        </authorList>
    </citation>
    <scope>NUCLEOTIDE SEQUENCE [LARGE SCALE GENOMIC DNA]</scope>
    <source>
        <strain evidence="10 11">UAB CTIP</strain>
    </source>
</reference>
<organism evidence="11">
    <name type="scientific">Mycoplasmopsis pulmonis (strain UAB CTIP)</name>
    <name type="common">Mycoplasma pulmonis</name>
    <dbReference type="NCBI Taxonomy" id="272635"/>
    <lineage>
        <taxon>Bacteria</taxon>
        <taxon>Bacillati</taxon>
        <taxon>Mycoplasmatota</taxon>
        <taxon>Mycoplasmoidales</taxon>
        <taxon>Metamycoplasmataceae</taxon>
        <taxon>Mycoplasmopsis</taxon>
    </lineage>
</organism>
<dbReference type="CDD" id="cd06261">
    <property type="entry name" value="TM_PBP2"/>
    <property type="match status" value="1"/>
</dbReference>
<keyword evidence="3" id="KW-1003">Cell membrane</keyword>
<dbReference type="eggNOG" id="COG0601">
    <property type="taxonomic scope" value="Bacteria"/>
</dbReference>
<dbReference type="PANTHER" id="PTHR30465:SF0">
    <property type="entry name" value="OLIGOPEPTIDE TRANSPORT SYSTEM PERMEASE PROTEIN APPB"/>
    <property type="match status" value="1"/>
</dbReference>
<feature type="transmembrane region" description="Helical" evidence="7">
    <location>
        <begin position="232"/>
        <end position="252"/>
    </location>
</feature>
<dbReference type="InterPro" id="IPR035906">
    <property type="entry name" value="MetI-like_sf"/>
</dbReference>
<feature type="region of interest" description="Disordered" evidence="8">
    <location>
        <begin position="1"/>
        <end position="20"/>
    </location>
</feature>
<dbReference type="RefSeq" id="WP_010925211.1">
    <property type="nucleotide sequence ID" value="NC_002771.1"/>
</dbReference>
<accession>Q98QF6</accession>
<protein>
    <submittedName>
        <fullName evidence="10">OLIGOPEPTIDE ABC TRANSPORTER SYSTEM PERMEASE PROTEIN OPPB</fullName>
    </submittedName>
</protein>
<dbReference type="AlphaFoldDB" id="Q98QF6"/>
<name>Q98QF6_MYCPU</name>
<sequence length="368" mass="41429">MQKITNNSKIPKSKQNSSLESNPKIKIQNNYVSLDRKVHLFDSTSKWDKFLSFFNTDNLAINIFLKISKILIEFFFVAWIVVTITFFLINSVPGDPSFVSGLSAEQKAAELAKYGLNLPIVQRYFNYLYGILTFDFGISTALRPRVEINDFIWSRFLVSFSVGIFSVFLTIATGVPLGIWVGKNPGKFLDNASTVVVSIFSSIPSLVFSLLLLLIGRAFGIPFIYDIKDFTTYILPAIALAMPSVTAYIKYIRYELNNELNSMHAKFAYVKGVSRNGFVWKHALKASLFPIATFFPAVVLGSFIGSLFVEKIFLITGSGGILINAIESKDFNIILFLVILYSLLTIISFTLRDISYELLDPRVRRKGK</sequence>
<dbReference type="BioCyc" id="MPUL272635:G1GT6-415-MONOMER"/>
<gene>
    <name evidence="10" type="ordered locus">MYPU_4100</name>
</gene>
<comment type="subcellular location">
    <subcellularLocation>
        <location evidence="1 7">Cell membrane</location>
        <topology evidence="1 7">Multi-pass membrane protein</topology>
    </subcellularLocation>
</comment>
<dbReference type="PANTHER" id="PTHR30465">
    <property type="entry name" value="INNER MEMBRANE ABC TRANSPORTER"/>
    <property type="match status" value="1"/>
</dbReference>
<keyword evidence="4 7" id="KW-0812">Transmembrane</keyword>
<comment type="similarity">
    <text evidence="7">Belongs to the binding-protein-dependent transport system permease family.</text>
</comment>
<evidence type="ECO:0000313" key="10">
    <source>
        <dbReference type="EMBL" id="CAC13583.1"/>
    </source>
</evidence>
<feature type="transmembrane region" description="Helical" evidence="7">
    <location>
        <begin position="70"/>
        <end position="89"/>
    </location>
</feature>
<feature type="transmembrane region" description="Helical" evidence="7">
    <location>
        <begin position="156"/>
        <end position="179"/>
    </location>
</feature>
<feature type="transmembrane region" description="Helical" evidence="7">
    <location>
        <begin position="330"/>
        <end position="351"/>
    </location>
</feature>
<evidence type="ECO:0000256" key="2">
    <source>
        <dbReference type="ARBA" id="ARBA00022448"/>
    </source>
</evidence>
<evidence type="ECO:0000256" key="1">
    <source>
        <dbReference type="ARBA" id="ARBA00004651"/>
    </source>
</evidence>